<sequence>MDSVPIDFVDSVIQSNSRKDLNLSSWKQLSGIVGDRAHHLADNQIFVVLCPLDNWKFKVSGYLNAEVIKEMSIEKALKMEKFLVQLKINDSNKADAGNDSLFKKALRISCLFPDLQLCHAHLRCKTLQEANVFLTKLSFNRFWHANWTEDRLNFLLFQLKSGRLEEVHELDANILATAKRIDIFQAFFESKTCKSMFFRNGVQLSSYLPLIFELWTNMDEVNATKTLETEHGFFSIDQRNPDLANYRLRYQIDPKDNELLRVKRAALFCTCPFTITDPNKPGAILSWSSRLTLTFGCNYRHCLKCRSIEPCQSATRKIRESSYETKQVVFSR</sequence>
<reference evidence="1 2" key="2">
    <citation type="journal article" date="2019" name="G3 (Bethesda)">
        <title>Hybrid Assembly of the Genome of the Entomopathogenic Nematode Steinernema carpocapsae Identifies the X-Chromosome.</title>
        <authorList>
            <person name="Serra L."/>
            <person name="Macchietto M."/>
            <person name="Macias-Munoz A."/>
            <person name="McGill C.J."/>
            <person name="Rodriguez I.M."/>
            <person name="Rodriguez B."/>
            <person name="Murad R."/>
            <person name="Mortazavi A."/>
        </authorList>
    </citation>
    <scope>NUCLEOTIDE SEQUENCE [LARGE SCALE GENOMIC DNA]</scope>
    <source>
        <strain evidence="1 2">ALL</strain>
    </source>
</reference>
<dbReference type="AlphaFoldDB" id="A0A4U5M3Q8"/>
<dbReference type="EMBL" id="AZBU02000010">
    <property type="protein sequence ID" value="TKR63043.1"/>
    <property type="molecule type" value="Genomic_DNA"/>
</dbReference>
<organism evidence="1 2">
    <name type="scientific">Steinernema carpocapsae</name>
    <name type="common">Entomopathogenic nematode</name>
    <dbReference type="NCBI Taxonomy" id="34508"/>
    <lineage>
        <taxon>Eukaryota</taxon>
        <taxon>Metazoa</taxon>
        <taxon>Ecdysozoa</taxon>
        <taxon>Nematoda</taxon>
        <taxon>Chromadorea</taxon>
        <taxon>Rhabditida</taxon>
        <taxon>Tylenchina</taxon>
        <taxon>Panagrolaimomorpha</taxon>
        <taxon>Strongyloidoidea</taxon>
        <taxon>Steinernematidae</taxon>
        <taxon>Steinernema</taxon>
    </lineage>
</organism>
<comment type="caution">
    <text evidence="1">The sequence shown here is derived from an EMBL/GenBank/DDBJ whole genome shotgun (WGS) entry which is preliminary data.</text>
</comment>
<name>A0A4U5M3Q8_STECR</name>
<reference evidence="1 2" key="1">
    <citation type="journal article" date="2015" name="Genome Biol.">
        <title>Comparative genomics of Steinernema reveals deeply conserved gene regulatory networks.</title>
        <authorList>
            <person name="Dillman A.R."/>
            <person name="Macchietto M."/>
            <person name="Porter C.F."/>
            <person name="Rogers A."/>
            <person name="Williams B."/>
            <person name="Antoshechkin I."/>
            <person name="Lee M.M."/>
            <person name="Goodwin Z."/>
            <person name="Lu X."/>
            <person name="Lewis E.E."/>
            <person name="Goodrich-Blair H."/>
            <person name="Stock S.P."/>
            <person name="Adams B.J."/>
            <person name="Sternberg P.W."/>
            <person name="Mortazavi A."/>
        </authorList>
    </citation>
    <scope>NUCLEOTIDE SEQUENCE [LARGE SCALE GENOMIC DNA]</scope>
    <source>
        <strain evidence="1 2">ALL</strain>
    </source>
</reference>
<proteinExistence type="predicted"/>
<gene>
    <name evidence="1" type="ORF">L596_026926</name>
</gene>
<keyword evidence="2" id="KW-1185">Reference proteome</keyword>
<dbReference type="Proteomes" id="UP000298663">
    <property type="component" value="Unassembled WGS sequence"/>
</dbReference>
<evidence type="ECO:0000313" key="2">
    <source>
        <dbReference type="Proteomes" id="UP000298663"/>
    </source>
</evidence>
<accession>A0A4U5M3Q8</accession>
<evidence type="ECO:0000313" key="1">
    <source>
        <dbReference type="EMBL" id="TKR63043.1"/>
    </source>
</evidence>
<protein>
    <submittedName>
        <fullName evidence="1">Uncharacterized protein</fullName>
    </submittedName>
</protein>